<evidence type="ECO:0000256" key="1">
    <source>
        <dbReference type="SAM" id="MobiDB-lite"/>
    </source>
</evidence>
<organism evidence="2">
    <name type="scientific">Tetraselmis sp. GSL018</name>
    <dbReference type="NCBI Taxonomy" id="582737"/>
    <lineage>
        <taxon>Eukaryota</taxon>
        <taxon>Viridiplantae</taxon>
        <taxon>Chlorophyta</taxon>
        <taxon>core chlorophytes</taxon>
        <taxon>Chlorodendrophyceae</taxon>
        <taxon>Chlorodendrales</taxon>
        <taxon>Chlorodendraceae</taxon>
        <taxon>Tetraselmis</taxon>
    </lineage>
</organism>
<feature type="non-terminal residue" evidence="2">
    <location>
        <position position="317"/>
    </location>
</feature>
<gene>
    <name evidence="2" type="ORF">TSPGSL018_23140</name>
</gene>
<feature type="compositionally biased region" description="Basic and acidic residues" evidence="1">
    <location>
        <begin position="297"/>
        <end position="308"/>
    </location>
</feature>
<feature type="compositionally biased region" description="Basic and acidic residues" evidence="1">
    <location>
        <begin position="205"/>
        <end position="216"/>
    </location>
</feature>
<feature type="non-terminal residue" evidence="2">
    <location>
        <position position="1"/>
    </location>
</feature>
<dbReference type="EMBL" id="GBEZ01010236">
    <property type="protein sequence ID" value="JAC75418.1"/>
    <property type="molecule type" value="Transcribed_RNA"/>
</dbReference>
<accession>A0A061RTV2</accession>
<name>A0A061RTV2_9CHLO</name>
<feature type="region of interest" description="Disordered" evidence="1">
    <location>
        <begin position="274"/>
        <end position="317"/>
    </location>
</feature>
<proteinExistence type="predicted"/>
<protein>
    <submittedName>
        <fullName evidence="2">Uncharacterized protein</fullName>
    </submittedName>
</protein>
<evidence type="ECO:0000313" key="2">
    <source>
        <dbReference type="EMBL" id="JAC75418.1"/>
    </source>
</evidence>
<dbReference type="AlphaFoldDB" id="A0A061RTV2"/>
<sequence length="317" mass="33565">WIEDFWLNCKSSVIFPFRRMPSAGQPLRPLNKRQLASTPASKRASFLVEAAKELASMKTSVEASDACSIPPNDGLVRSRGCGVAICEARYLNCQLLQLSPNRGVPLPRGTMQALCKHCRSRLEADLTCNVYVRPLNRSEGRRQRRKLAKKGILAKRRNRCALMRECHSCGRVTTLLFFDADAASRAAGVDVVAASGVRGAQTRGAAHEKKEEEKTGENPGAAVGENDAKPSAETTAASASAAEPPSPVDGKLGAENTALGNGAAHARGAVGLAAVGLQEQRRPGQPTIGGDPTAADALKEPPRSEGRPPAEASSSPR</sequence>
<feature type="compositionally biased region" description="Low complexity" evidence="1">
    <location>
        <begin position="231"/>
        <end position="243"/>
    </location>
</feature>
<feature type="region of interest" description="Disordered" evidence="1">
    <location>
        <begin position="198"/>
        <end position="260"/>
    </location>
</feature>
<reference evidence="2" key="1">
    <citation type="submission" date="2014-05" db="EMBL/GenBank/DDBJ databases">
        <title>The transcriptome of the halophilic microalga Tetraselmis sp. GSL018 isolated from the Great Salt Lake, Utah.</title>
        <authorList>
            <person name="Jinkerson R.E."/>
            <person name="D'Adamo S."/>
            <person name="Posewitz M.C."/>
        </authorList>
    </citation>
    <scope>NUCLEOTIDE SEQUENCE</scope>
    <source>
        <strain evidence="2">GSL018</strain>
    </source>
</reference>